<keyword evidence="4" id="KW-1185">Reference proteome</keyword>
<dbReference type="PANTHER" id="PTHR15863">
    <property type="entry name" value="MRN COMPLEX-INTERACTING PROTEIN"/>
    <property type="match status" value="1"/>
</dbReference>
<reference evidence="3" key="2">
    <citation type="submission" date="2023-06" db="EMBL/GenBank/DDBJ databases">
        <authorList>
            <person name="Swenson N.G."/>
            <person name="Wegrzyn J.L."/>
            <person name="Mcevoy S.L."/>
        </authorList>
    </citation>
    <scope>NUCLEOTIDE SEQUENCE</scope>
    <source>
        <strain evidence="3">NS2018</strain>
        <tissue evidence="3">Leaf</tissue>
    </source>
</reference>
<evidence type="ECO:0000313" key="4">
    <source>
        <dbReference type="Proteomes" id="UP001168877"/>
    </source>
</evidence>
<reference evidence="3" key="1">
    <citation type="journal article" date="2022" name="Plant J.">
        <title>Strategies of tolerance reflected in two North American maple genomes.</title>
        <authorList>
            <person name="McEvoy S.L."/>
            <person name="Sezen U.U."/>
            <person name="Trouern-Trend A."/>
            <person name="McMahon S.M."/>
            <person name="Schaberg P.G."/>
            <person name="Yang J."/>
            <person name="Wegrzyn J.L."/>
            <person name="Swenson N.G."/>
        </authorList>
    </citation>
    <scope>NUCLEOTIDE SEQUENCE</scope>
    <source>
        <strain evidence="3">NS2018</strain>
    </source>
</reference>
<dbReference type="GO" id="GO:0005634">
    <property type="term" value="C:nucleus"/>
    <property type="evidence" value="ECO:0007669"/>
    <property type="project" value="TreeGrafter"/>
</dbReference>
<sequence length="163" mass="16715">MTQTSNIDPHPDTSLALPGPSAVAGAKPPGPGLGGLLPEEGNSAGLSVGVSELKGTLTGASGDAAITGPSVVGGAQAGVVAGELTGVTAGGETDCGGLAETYVKQKKKSSNKWTCVVCNQKQSVRKVFAQGYNAKDLRQYVQSFNMSLKDRPHEEQQEEEEET</sequence>
<dbReference type="GO" id="GO:0003682">
    <property type="term" value="F:chromatin binding"/>
    <property type="evidence" value="ECO:0007669"/>
    <property type="project" value="TreeGrafter"/>
</dbReference>
<accession>A0AA39T6B5</accession>
<evidence type="ECO:0000256" key="1">
    <source>
        <dbReference type="SAM" id="MobiDB-lite"/>
    </source>
</evidence>
<name>A0AA39T6B5_ACESA</name>
<feature type="domain" description="MRN complex-interacting protein N-terminal" evidence="2">
    <location>
        <begin position="103"/>
        <end position="159"/>
    </location>
</feature>
<gene>
    <name evidence="3" type="ORF">LWI29_029465</name>
</gene>
<dbReference type="Pfam" id="PF15749">
    <property type="entry name" value="MRNIP"/>
    <property type="match status" value="1"/>
</dbReference>
<dbReference type="GO" id="GO:0007095">
    <property type="term" value="P:mitotic G2 DNA damage checkpoint signaling"/>
    <property type="evidence" value="ECO:0007669"/>
    <property type="project" value="TreeGrafter"/>
</dbReference>
<evidence type="ECO:0000259" key="2">
    <source>
        <dbReference type="Pfam" id="PF15749"/>
    </source>
</evidence>
<comment type="caution">
    <text evidence="3">The sequence shown here is derived from an EMBL/GenBank/DDBJ whole genome shotgun (WGS) entry which is preliminary data.</text>
</comment>
<protein>
    <recommendedName>
        <fullName evidence="2">MRN complex-interacting protein N-terminal domain-containing protein</fullName>
    </recommendedName>
</protein>
<proteinExistence type="predicted"/>
<feature type="region of interest" description="Disordered" evidence="1">
    <location>
        <begin position="1"/>
        <end position="41"/>
    </location>
</feature>
<dbReference type="EMBL" id="JAUESC010000003">
    <property type="protein sequence ID" value="KAK0601997.1"/>
    <property type="molecule type" value="Genomic_DNA"/>
</dbReference>
<dbReference type="Proteomes" id="UP001168877">
    <property type="component" value="Unassembled WGS sequence"/>
</dbReference>
<organism evidence="3 4">
    <name type="scientific">Acer saccharum</name>
    <name type="common">Sugar maple</name>
    <dbReference type="NCBI Taxonomy" id="4024"/>
    <lineage>
        <taxon>Eukaryota</taxon>
        <taxon>Viridiplantae</taxon>
        <taxon>Streptophyta</taxon>
        <taxon>Embryophyta</taxon>
        <taxon>Tracheophyta</taxon>
        <taxon>Spermatophyta</taxon>
        <taxon>Magnoliopsida</taxon>
        <taxon>eudicotyledons</taxon>
        <taxon>Gunneridae</taxon>
        <taxon>Pentapetalae</taxon>
        <taxon>rosids</taxon>
        <taxon>malvids</taxon>
        <taxon>Sapindales</taxon>
        <taxon>Sapindaceae</taxon>
        <taxon>Hippocastanoideae</taxon>
        <taxon>Acereae</taxon>
        <taxon>Acer</taxon>
    </lineage>
</organism>
<dbReference type="InterPro" id="IPR032739">
    <property type="entry name" value="MRNIP"/>
</dbReference>
<feature type="compositionally biased region" description="Low complexity" evidence="1">
    <location>
        <begin position="18"/>
        <end position="27"/>
    </location>
</feature>
<dbReference type="InterPro" id="IPR049472">
    <property type="entry name" value="MRNIP_N"/>
</dbReference>
<dbReference type="AlphaFoldDB" id="A0AA39T6B5"/>
<evidence type="ECO:0000313" key="3">
    <source>
        <dbReference type="EMBL" id="KAK0601997.1"/>
    </source>
</evidence>
<dbReference type="PANTHER" id="PTHR15863:SF2">
    <property type="entry name" value="MRN COMPLEX-INTERACTING PROTEIN"/>
    <property type="match status" value="1"/>
</dbReference>